<feature type="coiled-coil region" evidence="1">
    <location>
        <begin position="33"/>
        <end position="83"/>
    </location>
</feature>
<protein>
    <submittedName>
        <fullName evidence="3">YtxH domain-containing protein</fullName>
    </submittedName>
</protein>
<keyword evidence="1" id="KW-0175">Coiled coil</keyword>
<reference evidence="3" key="1">
    <citation type="submission" date="2020-10" db="EMBL/GenBank/DDBJ databases">
        <authorList>
            <person name="Gilroy R."/>
        </authorList>
    </citation>
    <scope>NUCLEOTIDE SEQUENCE</scope>
    <source>
        <strain evidence="3">CHK184-20233</strain>
    </source>
</reference>
<reference evidence="3" key="2">
    <citation type="journal article" date="2021" name="PeerJ">
        <title>Extensive microbial diversity within the chicken gut microbiome revealed by metagenomics and culture.</title>
        <authorList>
            <person name="Gilroy R."/>
            <person name="Ravi A."/>
            <person name="Getino M."/>
            <person name="Pursley I."/>
            <person name="Horton D.L."/>
            <person name="Alikhan N.F."/>
            <person name="Baker D."/>
            <person name="Gharbi K."/>
            <person name="Hall N."/>
            <person name="Watson M."/>
            <person name="Adriaenssens E.M."/>
            <person name="Foster-Nyarko E."/>
            <person name="Jarju S."/>
            <person name="Secka A."/>
            <person name="Antonio M."/>
            <person name="Oren A."/>
            <person name="Chaudhuri R.R."/>
            <person name="La Ragione R."/>
            <person name="Hildebrand F."/>
            <person name="Pallen M.J."/>
        </authorList>
    </citation>
    <scope>NUCLEOTIDE SEQUENCE</scope>
    <source>
        <strain evidence="3">CHK184-20233</strain>
    </source>
</reference>
<organism evidence="3 4">
    <name type="scientific">Candidatus Onthousia excrementipullorum</name>
    <dbReference type="NCBI Taxonomy" id="2840884"/>
    <lineage>
        <taxon>Bacteria</taxon>
        <taxon>Bacillati</taxon>
        <taxon>Bacillota</taxon>
        <taxon>Bacilli</taxon>
        <taxon>Candidatus Onthousia</taxon>
    </lineage>
</organism>
<keyword evidence="2" id="KW-0472">Membrane</keyword>
<comment type="caution">
    <text evidence="3">The sequence shown here is derived from an EMBL/GenBank/DDBJ whole genome shotgun (WGS) entry which is preliminary data.</text>
</comment>
<dbReference type="Proteomes" id="UP000824232">
    <property type="component" value="Unassembled WGS sequence"/>
</dbReference>
<sequence>MSKKSGIGKFVAGAAIGAGLGILFAPKKGSETRKDLKEKLDNVVAKIKSVDTEEVKAMFEEKVDEIKAELEDLDKEKALKIAKKKGEDIKKKCQDLVNLAVAKGTPVLEKAAEELRLKAIDVVSDVLEKLESKEVKEK</sequence>
<evidence type="ECO:0000256" key="1">
    <source>
        <dbReference type="SAM" id="Coils"/>
    </source>
</evidence>
<name>A0A9D1DTU7_9FIRM</name>
<evidence type="ECO:0000313" key="4">
    <source>
        <dbReference type="Proteomes" id="UP000824232"/>
    </source>
</evidence>
<keyword evidence="2" id="KW-1133">Transmembrane helix</keyword>
<keyword evidence="2" id="KW-0812">Transmembrane</keyword>
<dbReference type="InterPro" id="IPR024623">
    <property type="entry name" value="YtxH"/>
</dbReference>
<evidence type="ECO:0000313" key="3">
    <source>
        <dbReference type="EMBL" id="HIR58843.1"/>
    </source>
</evidence>
<evidence type="ECO:0000256" key="2">
    <source>
        <dbReference type="SAM" id="Phobius"/>
    </source>
</evidence>
<dbReference type="EMBL" id="DVHC01000025">
    <property type="protein sequence ID" value="HIR58843.1"/>
    <property type="molecule type" value="Genomic_DNA"/>
</dbReference>
<proteinExistence type="predicted"/>
<dbReference type="PANTHER" id="PTHR35792">
    <property type="entry name" value="GENERAL STRESS PROTEIN"/>
    <property type="match status" value="1"/>
</dbReference>
<feature type="transmembrane region" description="Helical" evidence="2">
    <location>
        <begin position="6"/>
        <end position="25"/>
    </location>
</feature>
<dbReference type="Pfam" id="PF12732">
    <property type="entry name" value="YtxH"/>
    <property type="match status" value="1"/>
</dbReference>
<gene>
    <name evidence="3" type="ORF">IAB38_02225</name>
</gene>
<dbReference type="PANTHER" id="PTHR35792:SF2">
    <property type="entry name" value="GENERAL STRESS PROTEIN"/>
    <property type="match status" value="1"/>
</dbReference>
<dbReference type="InterPro" id="IPR052928">
    <property type="entry name" value="Desiccation-related_membrane"/>
</dbReference>
<dbReference type="AlphaFoldDB" id="A0A9D1DTU7"/>
<accession>A0A9D1DTU7</accession>